<dbReference type="PIRSF" id="PIRSF000137">
    <property type="entry name" value="Alcohol_oxidase"/>
    <property type="match status" value="1"/>
</dbReference>
<feature type="binding site" evidence="2">
    <location>
        <position position="308"/>
    </location>
    <ligand>
        <name>FAD</name>
        <dbReference type="ChEBI" id="CHEBI:57692"/>
    </ligand>
</feature>
<sequence>MLLVSELDTNNETKSCCSCSFKDTSYMASKCGVKTSFTSLFEKLIASTCDLTDPCRRLGKEEVPNECKFIGGGVAGPIIARRLSDNPWWRVLLIEAGPEEPSMTSIPGLAVHAVNSTLDWNFKTEPTEPHPTACLGNLDLHARLRKKKKRKSSCCPETGGVCTWPRGRMMSGTGGMYGMMYTRGHPEVYNSWARSGATGWSYDEIAHYFEQAEDPIDPQILSDKERTVPVPGPMKIQYYPDKPAFADELLKAATELGYRTSRLKEYTQTGFMVAPMTTDNGVRGTTSRNYLRPVHGRTNLRVLINAQVTRVLINQWQNKAYGVELIDKDGYRRIVKADKEVVLSAGAIGSPHILLNSGIGPKEHLTKLGLHVVKDLPVGRNLHNHVSVAVHFSIRDTAYEPMTMSSVNEYLETRTGPLSSTGLTQVTAFLESSYAVAGVPDIQMFFDGFSPNCPRTGLEFECLNGAIGFCSDRRQIVVRPTTVTVGSRGHLRLRSGDPTSPPLIYPNYFVDTRDLKVLVEGVRKAIELTSTRTMRKWDLRLETGVHPLCTKWVVELAIYARELVFRYHFASDAYWECHVRAATGPENHQSGTCKMGAYDDRTAVVDPELRVRGVSNVRVADASVFPTVPNSNPVGAIMMVAEKAADMITNAWSKK</sequence>
<dbReference type="EMBL" id="WNWW01000326">
    <property type="protein sequence ID" value="KAF3426365.1"/>
    <property type="molecule type" value="Genomic_DNA"/>
</dbReference>
<dbReference type="Pfam" id="PF00732">
    <property type="entry name" value="GMC_oxred_N"/>
    <property type="match status" value="1"/>
</dbReference>
<dbReference type="PANTHER" id="PTHR11552">
    <property type="entry name" value="GLUCOSE-METHANOL-CHOLINE GMC OXIDOREDUCTASE"/>
    <property type="match status" value="1"/>
</dbReference>
<dbReference type="PROSITE" id="PS00624">
    <property type="entry name" value="GMC_OXRED_2"/>
    <property type="match status" value="1"/>
</dbReference>
<feature type="domain" description="Glucose-methanol-choline oxidoreductase N-terminal" evidence="3">
    <location>
        <begin position="346"/>
        <end position="360"/>
    </location>
</feature>
<comment type="caution">
    <text evidence="4">The sequence shown here is derived from an EMBL/GenBank/DDBJ whole genome shotgun (WGS) entry which is preliminary data.</text>
</comment>
<dbReference type="InterPro" id="IPR000172">
    <property type="entry name" value="GMC_OxRdtase_N"/>
</dbReference>
<dbReference type="SUPFAM" id="SSF51905">
    <property type="entry name" value="FAD/NAD(P)-binding domain"/>
    <property type="match status" value="1"/>
</dbReference>
<evidence type="ECO:0000259" key="3">
    <source>
        <dbReference type="PROSITE" id="PS00624"/>
    </source>
</evidence>
<dbReference type="Gene3D" id="3.50.50.60">
    <property type="entry name" value="FAD/NAD(P)-binding domain"/>
    <property type="match status" value="1"/>
</dbReference>
<comment type="cofactor">
    <cofactor evidence="2">
        <name>FAD</name>
        <dbReference type="ChEBI" id="CHEBI:57692"/>
    </cofactor>
</comment>
<proteinExistence type="inferred from homology"/>
<evidence type="ECO:0000256" key="2">
    <source>
        <dbReference type="PIRSR" id="PIRSR000137-2"/>
    </source>
</evidence>
<reference evidence="4" key="1">
    <citation type="submission" date="2019-11" db="EMBL/GenBank/DDBJ databases">
        <title>The nuclear and mitochondrial genomes of Frieseomelitta varia - a highly eusocial stingless bee (Meliponini) with a permanently sterile worker caste.</title>
        <authorList>
            <person name="Freitas F.C.P."/>
            <person name="Lourenco A.P."/>
            <person name="Nunes F.M.F."/>
            <person name="Paschoal A.R."/>
            <person name="Abreu F.C.P."/>
            <person name="Barbin F.O."/>
            <person name="Bataglia L."/>
            <person name="Cardoso-Junior C.A.M."/>
            <person name="Cervoni M.S."/>
            <person name="Silva S.R."/>
            <person name="Dalarmi F."/>
            <person name="Del Lama M.A."/>
            <person name="Depintor T.S."/>
            <person name="Ferreira K.M."/>
            <person name="Goria P.S."/>
            <person name="Jaskot M.C."/>
            <person name="Lago D.C."/>
            <person name="Luna-Lucena D."/>
            <person name="Moda L.M."/>
            <person name="Nascimento L."/>
            <person name="Pedrino M."/>
            <person name="Rabico F.O."/>
            <person name="Sanches F.C."/>
            <person name="Santos D.E."/>
            <person name="Santos C.G."/>
            <person name="Vieira J."/>
            <person name="Lopes T.F."/>
            <person name="Barchuk A.R."/>
            <person name="Hartfelder K."/>
            <person name="Simoes Z.L.P."/>
            <person name="Bitondi M.M.G."/>
            <person name="Pinheiro D.G."/>
        </authorList>
    </citation>
    <scope>NUCLEOTIDE SEQUENCE</scope>
    <source>
        <strain evidence="4">USP_RPSP 00005682</strain>
        <tissue evidence="4">Whole individual</tissue>
    </source>
</reference>
<evidence type="ECO:0000313" key="5">
    <source>
        <dbReference type="Proteomes" id="UP000655588"/>
    </source>
</evidence>
<dbReference type="InterPro" id="IPR007867">
    <property type="entry name" value="GMC_OxRtase_C"/>
</dbReference>
<evidence type="ECO:0000313" key="4">
    <source>
        <dbReference type="EMBL" id="KAF3426365.1"/>
    </source>
</evidence>
<dbReference type="SUPFAM" id="SSF54373">
    <property type="entry name" value="FAD-linked reductases, C-terminal domain"/>
    <property type="match status" value="1"/>
</dbReference>
<dbReference type="Gene3D" id="3.30.560.10">
    <property type="entry name" value="Glucose Oxidase, domain 3"/>
    <property type="match status" value="1"/>
</dbReference>
<dbReference type="Proteomes" id="UP000655588">
    <property type="component" value="Unassembled WGS sequence"/>
</dbReference>
<dbReference type="InterPro" id="IPR036188">
    <property type="entry name" value="FAD/NAD-bd_sf"/>
</dbReference>
<evidence type="ECO:0000256" key="1">
    <source>
        <dbReference type="ARBA" id="ARBA00010790"/>
    </source>
</evidence>
<dbReference type="Pfam" id="PF05199">
    <property type="entry name" value="GMC_oxred_C"/>
    <property type="match status" value="1"/>
</dbReference>
<keyword evidence="2" id="KW-0285">Flavoprotein</keyword>
<feature type="binding site" evidence="2">
    <location>
        <position position="173"/>
    </location>
    <ligand>
        <name>FAD</name>
        <dbReference type="ChEBI" id="CHEBI:57692"/>
    </ligand>
</feature>
<keyword evidence="2" id="KW-0274">FAD</keyword>
<dbReference type="GO" id="GO:0050660">
    <property type="term" value="F:flavin adenine dinucleotide binding"/>
    <property type="evidence" value="ECO:0007669"/>
    <property type="project" value="InterPro"/>
</dbReference>
<gene>
    <name evidence="4" type="ORF">E2986_13518</name>
</gene>
<accession>A0A833S813</accession>
<dbReference type="GO" id="GO:0016614">
    <property type="term" value="F:oxidoreductase activity, acting on CH-OH group of donors"/>
    <property type="evidence" value="ECO:0007669"/>
    <property type="project" value="InterPro"/>
</dbReference>
<protein>
    <recommendedName>
        <fullName evidence="3">Glucose-methanol-choline oxidoreductase N-terminal domain-containing protein</fullName>
    </recommendedName>
</protein>
<organism evidence="4 5">
    <name type="scientific">Frieseomelitta varia</name>
    <dbReference type="NCBI Taxonomy" id="561572"/>
    <lineage>
        <taxon>Eukaryota</taxon>
        <taxon>Metazoa</taxon>
        <taxon>Ecdysozoa</taxon>
        <taxon>Arthropoda</taxon>
        <taxon>Hexapoda</taxon>
        <taxon>Insecta</taxon>
        <taxon>Pterygota</taxon>
        <taxon>Neoptera</taxon>
        <taxon>Endopterygota</taxon>
        <taxon>Hymenoptera</taxon>
        <taxon>Apocrita</taxon>
        <taxon>Aculeata</taxon>
        <taxon>Apoidea</taxon>
        <taxon>Anthophila</taxon>
        <taxon>Apidae</taxon>
        <taxon>Frieseomelitta</taxon>
    </lineage>
</organism>
<keyword evidence="5" id="KW-1185">Reference proteome</keyword>
<dbReference type="PANTHER" id="PTHR11552:SF217">
    <property type="entry name" value="GLUCOSE DEHYDROGENASE [FAD, QUINONE]"/>
    <property type="match status" value="1"/>
</dbReference>
<comment type="similarity">
    <text evidence="1">Belongs to the GMC oxidoreductase family.</text>
</comment>
<dbReference type="AlphaFoldDB" id="A0A833S813"/>
<name>A0A833S813_9HYME</name>
<dbReference type="InterPro" id="IPR012132">
    <property type="entry name" value="GMC_OxRdtase"/>
</dbReference>